<feature type="transmembrane region" description="Helical" evidence="7">
    <location>
        <begin position="77"/>
        <end position="95"/>
    </location>
</feature>
<feature type="transmembrane region" description="Helical" evidence="7">
    <location>
        <begin position="218"/>
        <end position="242"/>
    </location>
</feature>
<evidence type="ECO:0000256" key="6">
    <source>
        <dbReference type="ARBA" id="ARBA00023136"/>
    </source>
</evidence>
<keyword evidence="2" id="KW-0813">Transport</keyword>
<feature type="transmembrane region" description="Helical" evidence="7">
    <location>
        <begin position="132"/>
        <end position="155"/>
    </location>
</feature>
<evidence type="ECO:0000256" key="1">
    <source>
        <dbReference type="ARBA" id="ARBA00004651"/>
    </source>
</evidence>
<dbReference type="PANTHER" id="PTHR43266">
    <property type="entry name" value="MACROLIDE-EFFLUX PROTEIN"/>
    <property type="match status" value="1"/>
</dbReference>
<reference evidence="9 10" key="1">
    <citation type="submission" date="2023-08" db="EMBL/GenBank/DDBJ databases">
        <authorList>
            <person name="Park J.-S."/>
        </authorList>
    </citation>
    <scope>NUCLEOTIDE SEQUENCE [LARGE SCALE GENOMIC DNA]</scope>
    <source>
        <strain evidence="9 10">2205SS18-9</strain>
    </source>
</reference>
<evidence type="ECO:0000256" key="7">
    <source>
        <dbReference type="SAM" id="Phobius"/>
    </source>
</evidence>
<evidence type="ECO:0000256" key="2">
    <source>
        <dbReference type="ARBA" id="ARBA00022448"/>
    </source>
</evidence>
<feature type="transmembrane region" description="Helical" evidence="7">
    <location>
        <begin position="344"/>
        <end position="363"/>
    </location>
</feature>
<comment type="caution">
    <text evidence="9">The sequence shown here is derived from an EMBL/GenBank/DDBJ whole genome shotgun (WGS) entry which is preliminary data.</text>
</comment>
<dbReference type="PANTHER" id="PTHR43266:SF8">
    <property type="entry name" value="MACROLIDE-EFFLUX PROTEIN"/>
    <property type="match status" value="1"/>
</dbReference>
<evidence type="ECO:0000256" key="5">
    <source>
        <dbReference type="ARBA" id="ARBA00022989"/>
    </source>
</evidence>
<evidence type="ECO:0000313" key="10">
    <source>
        <dbReference type="Proteomes" id="UP001231941"/>
    </source>
</evidence>
<dbReference type="Proteomes" id="UP001231941">
    <property type="component" value="Unassembled WGS sequence"/>
</dbReference>
<dbReference type="EMBL" id="JAVAMP010000010">
    <property type="protein sequence ID" value="MDP5275807.1"/>
    <property type="molecule type" value="Genomic_DNA"/>
</dbReference>
<dbReference type="InterPro" id="IPR036259">
    <property type="entry name" value="MFS_trans_sf"/>
</dbReference>
<protein>
    <submittedName>
        <fullName evidence="9">MFS transporter</fullName>
    </submittedName>
</protein>
<dbReference type="Pfam" id="PF05977">
    <property type="entry name" value="MFS_3"/>
    <property type="match status" value="1"/>
</dbReference>
<keyword evidence="4 7" id="KW-0812">Transmembrane</keyword>
<feature type="transmembrane region" description="Helical" evidence="7">
    <location>
        <begin position="369"/>
        <end position="391"/>
    </location>
</feature>
<proteinExistence type="predicted"/>
<keyword evidence="6 7" id="KW-0472">Membrane</keyword>
<accession>A0ABT9J301</accession>
<feature type="transmembrane region" description="Helical" evidence="7">
    <location>
        <begin position="311"/>
        <end position="332"/>
    </location>
</feature>
<name>A0ABT9J301_9BACL</name>
<sequence length="409" mass="44948">MQLLKNRVFQIILLTDLIQQGAIWIRNIALLFFVMELTNNDPIYVSLLTVIEYAPIFLFSFIGGALADRWNPKKTMILGDFASALSIFIIILLVTNGNWQAIFLATLVSSIVSQISQPSSSIMFKKHIPEEMVAPAIGIIQSLQALFLIVGPIIGTLIYSWLGITASLICIAIAFFISSAILFLLPKVQKKEENSTSRFIEEMKEGVRYVKNSKNLSIIAFAFVFIGLGAGIVQPLDIFIVIDRLGIEKENIQWLYMLAGIGMFVGSILASILSNKLNTKVVVVGGLCFLSISLIVEVLSVWFVLTATMNFITGLILAMWQTMLGMVIIKIIDEKFVGRTNGILTPLFIGGILIGSAAAGPLVTFTSLIATYFISATIIFIGAMISIELSFKHLPTSEPHKSNELAKQM</sequence>
<evidence type="ECO:0000256" key="3">
    <source>
        <dbReference type="ARBA" id="ARBA00022475"/>
    </source>
</evidence>
<feature type="transmembrane region" description="Helical" evidence="7">
    <location>
        <begin position="43"/>
        <end position="65"/>
    </location>
</feature>
<dbReference type="InterPro" id="IPR010290">
    <property type="entry name" value="TM_effector"/>
</dbReference>
<dbReference type="RefSeq" id="WP_305993119.1">
    <property type="nucleotide sequence ID" value="NZ_JAVAMP010000010.1"/>
</dbReference>
<keyword evidence="3" id="KW-1003">Cell membrane</keyword>
<gene>
    <name evidence="9" type="ORF">Q5Y73_17035</name>
</gene>
<dbReference type="CDD" id="cd06173">
    <property type="entry name" value="MFS_MefA_like"/>
    <property type="match status" value="1"/>
</dbReference>
<feature type="transmembrane region" description="Helical" evidence="7">
    <location>
        <begin position="254"/>
        <end position="274"/>
    </location>
</feature>
<comment type="subcellular location">
    <subcellularLocation>
        <location evidence="1">Cell membrane</location>
        <topology evidence="1">Multi-pass membrane protein</topology>
    </subcellularLocation>
</comment>
<dbReference type="InterPro" id="IPR020846">
    <property type="entry name" value="MFS_dom"/>
</dbReference>
<dbReference type="SUPFAM" id="SSF103473">
    <property type="entry name" value="MFS general substrate transporter"/>
    <property type="match status" value="1"/>
</dbReference>
<feature type="transmembrane region" description="Helical" evidence="7">
    <location>
        <begin position="161"/>
        <end position="185"/>
    </location>
</feature>
<dbReference type="PROSITE" id="PS50850">
    <property type="entry name" value="MFS"/>
    <property type="match status" value="1"/>
</dbReference>
<organism evidence="9 10">
    <name type="scientific">Chengkuizengella axinellae</name>
    <dbReference type="NCBI Taxonomy" id="3064388"/>
    <lineage>
        <taxon>Bacteria</taxon>
        <taxon>Bacillati</taxon>
        <taxon>Bacillota</taxon>
        <taxon>Bacilli</taxon>
        <taxon>Bacillales</taxon>
        <taxon>Paenibacillaceae</taxon>
        <taxon>Chengkuizengella</taxon>
    </lineage>
</organism>
<dbReference type="Gene3D" id="1.20.1250.20">
    <property type="entry name" value="MFS general substrate transporter like domains"/>
    <property type="match status" value="1"/>
</dbReference>
<feature type="transmembrane region" description="Helical" evidence="7">
    <location>
        <begin position="281"/>
        <end position="305"/>
    </location>
</feature>
<evidence type="ECO:0000313" key="9">
    <source>
        <dbReference type="EMBL" id="MDP5275807.1"/>
    </source>
</evidence>
<evidence type="ECO:0000259" key="8">
    <source>
        <dbReference type="PROSITE" id="PS50850"/>
    </source>
</evidence>
<keyword evidence="5 7" id="KW-1133">Transmembrane helix</keyword>
<feature type="domain" description="Major facilitator superfamily (MFS) profile" evidence="8">
    <location>
        <begin position="1"/>
        <end position="394"/>
    </location>
</feature>
<keyword evidence="10" id="KW-1185">Reference proteome</keyword>
<evidence type="ECO:0000256" key="4">
    <source>
        <dbReference type="ARBA" id="ARBA00022692"/>
    </source>
</evidence>